<evidence type="ECO:0000256" key="3">
    <source>
        <dbReference type="ARBA" id="ARBA00023125"/>
    </source>
</evidence>
<dbReference type="InterPro" id="IPR000847">
    <property type="entry name" value="LysR_HTH_N"/>
</dbReference>
<dbReference type="SUPFAM" id="SSF46785">
    <property type="entry name" value="Winged helix' DNA-binding domain"/>
    <property type="match status" value="1"/>
</dbReference>
<evidence type="ECO:0000256" key="4">
    <source>
        <dbReference type="ARBA" id="ARBA00023163"/>
    </source>
</evidence>
<keyword evidence="4" id="KW-0804">Transcription</keyword>
<evidence type="ECO:0000256" key="1">
    <source>
        <dbReference type="ARBA" id="ARBA00009437"/>
    </source>
</evidence>
<organism evidence="6 7">
    <name type="scientific">Nannocystis radixulma</name>
    <dbReference type="NCBI Taxonomy" id="2995305"/>
    <lineage>
        <taxon>Bacteria</taxon>
        <taxon>Pseudomonadati</taxon>
        <taxon>Myxococcota</taxon>
        <taxon>Polyangia</taxon>
        <taxon>Nannocystales</taxon>
        <taxon>Nannocystaceae</taxon>
        <taxon>Nannocystis</taxon>
    </lineage>
</organism>
<dbReference type="InterPro" id="IPR036390">
    <property type="entry name" value="WH_DNA-bd_sf"/>
</dbReference>
<keyword evidence="7" id="KW-1185">Reference proteome</keyword>
<dbReference type="SUPFAM" id="SSF53850">
    <property type="entry name" value="Periplasmic binding protein-like II"/>
    <property type="match status" value="1"/>
</dbReference>
<comment type="caution">
    <text evidence="6">The sequence shown here is derived from an EMBL/GenBank/DDBJ whole genome shotgun (WGS) entry which is preliminary data.</text>
</comment>
<comment type="similarity">
    <text evidence="1">Belongs to the LysR transcriptional regulatory family.</text>
</comment>
<evidence type="ECO:0000259" key="5">
    <source>
        <dbReference type="PROSITE" id="PS50931"/>
    </source>
</evidence>
<accession>A0ABT5B2C6</accession>
<dbReference type="Proteomes" id="UP001217838">
    <property type="component" value="Unassembled WGS sequence"/>
</dbReference>
<dbReference type="Pfam" id="PF03466">
    <property type="entry name" value="LysR_substrate"/>
    <property type="match status" value="1"/>
</dbReference>
<gene>
    <name evidence="6" type="ORF">POL58_10960</name>
</gene>
<evidence type="ECO:0000256" key="2">
    <source>
        <dbReference type="ARBA" id="ARBA00023015"/>
    </source>
</evidence>
<proteinExistence type="inferred from homology"/>
<dbReference type="EMBL" id="JAQNDN010000004">
    <property type="protein sequence ID" value="MDC0668263.1"/>
    <property type="molecule type" value="Genomic_DNA"/>
</dbReference>
<dbReference type="PANTHER" id="PTHR30537:SF31">
    <property type="entry name" value="TRANSCRIPTIONAL REGULATOR, LYSR FAMILY"/>
    <property type="match status" value="1"/>
</dbReference>
<reference evidence="6 7" key="1">
    <citation type="submission" date="2022-11" db="EMBL/GenBank/DDBJ databases">
        <title>Minimal conservation of predation-associated metabolite biosynthetic gene clusters underscores biosynthetic potential of Myxococcota including descriptions for ten novel species: Archangium lansinium sp. nov., Myxococcus landrumus sp. nov., Nannocystis bai.</title>
        <authorList>
            <person name="Ahearne A."/>
            <person name="Stevens C."/>
            <person name="Dowd S."/>
        </authorList>
    </citation>
    <scope>NUCLEOTIDE SEQUENCE [LARGE SCALE GENOMIC DNA]</scope>
    <source>
        <strain evidence="6 7">NCELM</strain>
    </source>
</reference>
<dbReference type="PANTHER" id="PTHR30537">
    <property type="entry name" value="HTH-TYPE TRANSCRIPTIONAL REGULATOR"/>
    <property type="match status" value="1"/>
</dbReference>
<dbReference type="CDD" id="cd08422">
    <property type="entry name" value="PBP2_CrgA_like"/>
    <property type="match status" value="1"/>
</dbReference>
<evidence type="ECO:0000313" key="6">
    <source>
        <dbReference type="EMBL" id="MDC0668263.1"/>
    </source>
</evidence>
<sequence>MLDLNDVRFFVHVVDRGGFSAAARALLVPTSTLSHRIQQLEAALGVALLARTSRKVTATEAGREFYRHAVDMLEKATEAEMAMKQRLTEPAGPVRYTAAQAIAQVALPGLVNTFLNKYPKVNLIQHVTDEQVDIIAEGHDLAIRGHSGPLPDSSLIQRPLAQVPWYLYASPAFLAQHGTPAAPGELAPYPSLFMMRDGVVPCWHLRHEFSEDEFVLPLAPRVHAGCVVTLKSNARAGLGIVALPGYICRDEVQRGELVRVLPDWLAEESTISALMPSRRGMSAGLRAFIDHLAEGFPAAVAVD</sequence>
<dbReference type="Gene3D" id="3.40.190.290">
    <property type="match status" value="1"/>
</dbReference>
<keyword evidence="3" id="KW-0238">DNA-binding</keyword>
<dbReference type="RefSeq" id="WP_271997210.1">
    <property type="nucleotide sequence ID" value="NZ_JAQNDN010000004.1"/>
</dbReference>
<dbReference type="InterPro" id="IPR005119">
    <property type="entry name" value="LysR_subst-bd"/>
</dbReference>
<evidence type="ECO:0000313" key="7">
    <source>
        <dbReference type="Proteomes" id="UP001217838"/>
    </source>
</evidence>
<dbReference type="InterPro" id="IPR036388">
    <property type="entry name" value="WH-like_DNA-bd_sf"/>
</dbReference>
<keyword evidence="2" id="KW-0805">Transcription regulation</keyword>
<dbReference type="PROSITE" id="PS50931">
    <property type="entry name" value="HTH_LYSR"/>
    <property type="match status" value="1"/>
</dbReference>
<feature type="domain" description="HTH lysR-type" evidence="5">
    <location>
        <begin position="2"/>
        <end position="59"/>
    </location>
</feature>
<name>A0ABT5B2C6_9BACT</name>
<dbReference type="Pfam" id="PF00126">
    <property type="entry name" value="HTH_1"/>
    <property type="match status" value="1"/>
</dbReference>
<protein>
    <submittedName>
        <fullName evidence="6">LysR substrate-binding domain-containing protein</fullName>
    </submittedName>
</protein>
<dbReference type="Gene3D" id="1.10.10.10">
    <property type="entry name" value="Winged helix-like DNA-binding domain superfamily/Winged helix DNA-binding domain"/>
    <property type="match status" value="1"/>
</dbReference>
<dbReference type="InterPro" id="IPR058163">
    <property type="entry name" value="LysR-type_TF_proteobact-type"/>
</dbReference>